<sequence length="62" mass="7248">MTDFGFKRIFGTDPNKDLLIAFLNEVFRGRKHIVDLVYNKTSILETRYMRAERSSTCCVQAM</sequence>
<dbReference type="EMBL" id="FNAI01000031">
    <property type="protein sequence ID" value="SDF79118.1"/>
    <property type="molecule type" value="Genomic_DNA"/>
</dbReference>
<dbReference type="AlphaFoldDB" id="A0A1G7NYF6"/>
<name>A0A1G7NYF6_9SPHI</name>
<dbReference type="Pfam" id="PF12784">
    <property type="entry name" value="PDDEXK_2"/>
    <property type="match status" value="1"/>
</dbReference>
<accession>A0A1G7NYF6</accession>
<evidence type="ECO:0000313" key="2">
    <source>
        <dbReference type="Proteomes" id="UP000199072"/>
    </source>
</evidence>
<protein>
    <submittedName>
        <fullName evidence="1">PD-(D/E)XK nuclease family transposase</fullName>
    </submittedName>
</protein>
<proteinExistence type="predicted"/>
<dbReference type="STRING" id="1391627.SAMN05216464_13114"/>
<keyword evidence="2" id="KW-1185">Reference proteome</keyword>
<gene>
    <name evidence="1" type="ORF">SAMN05216464_13114</name>
</gene>
<organism evidence="1 2">
    <name type="scientific">Mucilaginibacter pineti</name>
    <dbReference type="NCBI Taxonomy" id="1391627"/>
    <lineage>
        <taxon>Bacteria</taxon>
        <taxon>Pseudomonadati</taxon>
        <taxon>Bacteroidota</taxon>
        <taxon>Sphingobacteriia</taxon>
        <taxon>Sphingobacteriales</taxon>
        <taxon>Sphingobacteriaceae</taxon>
        <taxon>Mucilaginibacter</taxon>
    </lineage>
</organism>
<reference evidence="1 2" key="1">
    <citation type="submission" date="2016-10" db="EMBL/GenBank/DDBJ databases">
        <authorList>
            <person name="de Groot N.N."/>
        </authorList>
    </citation>
    <scope>NUCLEOTIDE SEQUENCE [LARGE SCALE GENOMIC DNA]</scope>
    <source>
        <strain evidence="1 2">47C3B</strain>
    </source>
</reference>
<evidence type="ECO:0000313" key="1">
    <source>
        <dbReference type="EMBL" id="SDF79118.1"/>
    </source>
</evidence>
<dbReference type="Proteomes" id="UP000199072">
    <property type="component" value="Unassembled WGS sequence"/>
</dbReference>